<dbReference type="AlphaFoldDB" id="R9GLG1"/>
<reference evidence="1 2" key="1">
    <citation type="journal article" date="2013" name="Genome Announc.">
        <title>Draft Genome Sequence of Arcticibacter svalbardensis Strain MN12-7T, a Member of the Family Sphingobacteriaceae Isolated from an Arctic Soil Sample.</title>
        <authorList>
            <person name="Shivaji S."/>
            <person name="Ara S."/>
            <person name="Prasad S."/>
            <person name="Manasa B.P."/>
            <person name="Begum Z."/>
            <person name="Singh A."/>
            <person name="Kumar Pinnaka A."/>
        </authorList>
    </citation>
    <scope>NUCLEOTIDE SEQUENCE [LARGE SCALE GENOMIC DNA]</scope>
    <source>
        <strain evidence="1 2">MN12-7</strain>
    </source>
</reference>
<organism evidence="1 2">
    <name type="scientific">Arcticibacter svalbardensis MN12-7</name>
    <dbReference type="NCBI Taxonomy" id="1150600"/>
    <lineage>
        <taxon>Bacteria</taxon>
        <taxon>Pseudomonadati</taxon>
        <taxon>Bacteroidota</taxon>
        <taxon>Sphingobacteriia</taxon>
        <taxon>Sphingobacteriales</taxon>
        <taxon>Sphingobacteriaceae</taxon>
        <taxon>Arcticibacter</taxon>
    </lineage>
</organism>
<accession>R9GLG1</accession>
<evidence type="ECO:0000313" key="2">
    <source>
        <dbReference type="Proteomes" id="UP000014174"/>
    </source>
</evidence>
<keyword evidence="2" id="KW-1185">Reference proteome</keyword>
<sequence>MIIYLLKELLDKNKVAVTKMKVPNTDCISSPTGTIADTISPNQPNK</sequence>
<comment type="caution">
    <text evidence="1">The sequence shown here is derived from an EMBL/GenBank/DDBJ whole genome shotgun (WGS) entry which is preliminary data.</text>
</comment>
<dbReference type="EMBL" id="AQPN01000149">
    <property type="protein sequence ID" value="EOR92541.1"/>
    <property type="molecule type" value="Genomic_DNA"/>
</dbReference>
<name>R9GLG1_9SPHI</name>
<protein>
    <submittedName>
        <fullName evidence="1">Uncharacterized protein</fullName>
    </submittedName>
</protein>
<gene>
    <name evidence="1" type="ORF">ADIARSV_4346</name>
</gene>
<evidence type="ECO:0000313" key="1">
    <source>
        <dbReference type="EMBL" id="EOR92541.1"/>
    </source>
</evidence>
<proteinExistence type="predicted"/>
<dbReference type="Proteomes" id="UP000014174">
    <property type="component" value="Unassembled WGS sequence"/>
</dbReference>